<sequence length="551" mass="59287">MATVLAEAIFGHLARRSDDAIVTICAAREGQVDQALSGAWLREAAYARAAALVASFDPAEGPLALAMPCGADFVVTLFGALHAGFTVVPVALPRPGAQTGRFNGIIESCKPVAILCTSGLTARLQAARQGAESEAAIPVLDLTQLKSGRATSRFPIASARPVVLQYTSGSTRAPRGVVLHAENILDNAALVSATWGQDSRSVVLNWAPHFHDMGLMGILYPILFGGVTHLLDPFHMVQRPHRWLSLISEKKATISGGPAFAFAHCLQNVREEQCEGLDLSSWQTAYCGAEPVPTELLEAFRERFVPYGFNPRALFATYGLAEFTLMAAGTNTVSADKAVNVVPDGCEGVEPCTISEDVRADLRIVDPDARCQVADGTAGEIWMRGPSVAHGYFNDEAETEATFAAVLPDEEGNWLRTGDIAVRENDRLYVIGRLKDLLLANGRKISAPEVEWLAAEQQPELNAMAAAAVMLDGMTTGKAALFIELRRRGSKIEADEARKRIRQAVMGAWSIDLVDIRFFRTGSLPRTSSGKIQRRLVANAIRNGEIGGELV</sequence>
<evidence type="ECO:0000313" key="4">
    <source>
        <dbReference type="Proteomes" id="UP000197097"/>
    </source>
</evidence>
<comment type="similarity">
    <text evidence="1">Belongs to the ATP-dependent AMP-binding enzyme family.</text>
</comment>
<evidence type="ECO:0000259" key="2">
    <source>
        <dbReference type="Pfam" id="PF00501"/>
    </source>
</evidence>
<dbReference type="PANTHER" id="PTHR22754:SF32">
    <property type="entry name" value="DISCO-INTERACTING PROTEIN 2"/>
    <property type="match status" value="1"/>
</dbReference>
<gene>
    <name evidence="3" type="ORF">CDQ91_02140</name>
</gene>
<dbReference type="EMBL" id="NISJ01000001">
    <property type="protein sequence ID" value="OWR01235.1"/>
    <property type="molecule type" value="Genomic_DNA"/>
</dbReference>
<dbReference type="SUPFAM" id="SSF56801">
    <property type="entry name" value="Acetyl-CoA synthetase-like"/>
    <property type="match status" value="1"/>
</dbReference>
<feature type="domain" description="AMP-dependent synthetase/ligase" evidence="2">
    <location>
        <begin position="15"/>
        <end position="393"/>
    </location>
</feature>
<reference evidence="3 4" key="1">
    <citation type="journal article" date="2002" name="Int. J. Syst. Evol. Microbiol.">
        <title>Sphingopyxis witflariensis sp. nov., isolated from activated sludge.</title>
        <authorList>
            <person name="Kampfer P."/>
            <person name="Witzenberger R."/>
            <person name="Denner E.B."/>
            <person name="Busse H.J."/>
            <person name="Neef A."/>
        </authorList>
    </citation>
    <scope>NUCLEOTIDE SEQUENCE [LARGE SCALE GENOMIC DNA]</scope>
    <source>
        <strain evidence="3 4">DSM 14551</strain>
    </source>
</reference>
<dbReference type="InterPro" id="IPR000873">
    <property type="entry name" value="AMP-dep_synth/lig_dom"/>
</dbReference>
<dbReference type="GO" id="GO:0005886">
    <property type="term" value="C:plasma membrane"/>
    <property type="evidence" value="ECO:0007669"/>
    <property type="project" value="TreeGrafter"/>
</dbReference>
<dbReference type="RefSeq" id="WP_088471044.1">
    <property type="nucleotide sequence ID" value="NZ_NISJ01000001.1"/>
</dbReference>
<dbReference type="Gene3D" id="3.40.50.12780">
    <property type="entry name" value="N-terminal domain of ligase-like"/>
    <property type="match status" value="1"/>
</dbReference>
<dbReference type="Gene3D" id="3.30.300.30">
    <property type="match status" value="1"/>
</dbReference>
<evidence type="ECO:0000313" key="3">
    <source>
        <dbReference type="EMBL" id="OWR01235.1"/>
    </source>
</evidence>
<dbReference type="Pfam" id="PF00501">
    <property type="entry name" value="AMP-binding"/>
    <property type="match status" value="1"/>
</dbReference>
<evidence type="ECO:0000256" key="1">
    <source>
        <dbReference type="ARBA" id="ARBA00006432"/>
    </source>
</evidence>
<dbReference type="InterPro" id="IPR045851">
    <property type="entry name" value="AMP-bd_C_sf"/>
</dbReference>
<protein>
    <recommendedName>
        <fullName evidence="2">AMP-dependent synthetase/ligase domain-containing protein</fullName>
    </recommendedName>
</protein>
<organism evidence="3 4">
    <name type="scientific">Sphingopyxis witflariensis</name>
    <dbReference type="NCBI Taxonomy" id="173675"/>
    <lineage>
        <taxon>Bacteria</taxon>
        <taxon>Pseudomonadati</taxon>
        <taxon>Pseudomonadota</taxon>
        <taxon>Alphaproteobacteria</taxon>
        <taxon>Sphingomonadales</taxon>
        <taxon>Sphingomonadaceae</taxon>
        <taxon>Sphingopyxis</taxon>
    </lineage>
</organism>
<dbReference type="PANTHER" id="PTHR22754">
    <property type="entry name" value="DISCO-INTERACTING PROTEIN 2 DIP2 -RELATED"/>
    <property type="match status" value="1"/>
</dbReference>
<dbReference type="GO" id="GO:0006633">
    <property type="term" value="P:fatty acid biosynthetic process"/>
    <property type="evidence" value="ECO:0007669"/>
    <property type="project" value="TreeGrafter"/>
</dbReference>
<accession>A0A246K5T3</accession>
<name>A0A246K5T3_9SPHN</name>
<dbReference type="AlphaFoldDB" id="A0A246K5T3"/>
<comment type="caution">
    <text evidence="3">The sequence shown here is derived from an EMBL/GenBank/DDBJ whole genome shotgun (WGS) entry which is preliminary data.</text>
</comment>
<proteinExistence type="inferred from homology"/>
<keyword evidence="4" id="KW-1185">Reference proteome</keyword>
<dbReference type="GO" id="GO:0070566">
    <property type="term" value="F:adenylyltransferase activity"/>
    <property type="evidence" value="ECO:0007669"/>
    <property type="project" value="TreeGrafter"/>
</dbReference>
<dbReference type="InterPro" id="IPR042099">
    <property type="entry name" value="ANL_N_sf"/>
</dbReference>
<dbReference type="OrthoDB" id="9803968at2"/>
<dbReference type="Proteomes" id="UP000197097">
    <property type="component" value="Unassembled WGS sequence"/>
</dbReference>